<reference evidence="6 7" key="1">
    <citation type="submission" date="2016-10" db="EMBL/GenBank/DDBJ databases">
        <authorList>
            <person name="de Groot N.N."/>
        </authorList>
    </citation>
    <scope>NUCLEOTIDE SEQUENCE [LARGE SCALE GENOMIC DNA]</scope>
    <source>
        <strain evidence="6 7">DSM 11457</strain>
    </source>
</reference>
<dbReference type="Pfam" id="PF01081">
    <property type="entry name" value="Aldolase"/>
    <property type="match status" value="1"/>
</dbReference>
<evidence type="ECO:0000256" key="2">
    <source>
        <dbReference type="ARBA" id="ARBA00006906"/>
    </source>
</evidence>
<organism evidence="6 7">
    <name type="scientific">Roseovarius tolerans</name>
    <dbReference type="NCBI Taxonomy" id="74031"/>
    <lineage>
        <taxon>Bacteria</taxon>
        <taxon>Pseudomonadati</taxon>
        <taxon>Pseudomonadota</taxon>
        <taxon>Alphaproteobacteria</taxon>
        <taxon>Rhodobacterales</taxon>
        <taxon>Roseobacteraceae</taxon>
        <taxon>Roseovarius</taxon>
    </lineage>
</organism>
<accession>A0A1H8J7F1</accession>
<evidence type="ECO:0000256" key="4">
    <source>
        <dbReference type="ARBA" id="ARBA00023239"/>
    </source>
</evidence>
<protein>
    <submittedName>
        <fullName evidence="6">2-dehydro-3-deoxyphosphogluconate aldolase / (4S)-4-hydroxy-2-oxoglutarate aldolase</fullName>
    </submittedName>
</protein>
<proteinExistence type="inferred from homology"/>
<dbReference type="Proteomes" id="UP000182160">
    <property type="component" value="Unassembled WGS sequence"/>
</dbReference>
<evidence type="ECO:0000256" key="3">
    <source>
        <dbReference type="ARBA" id="ARBA00011233"/>
    </source>
</evidence>
<evidence type="ECO:0000256" key="5">
    <source>
        <dbReference type="ARBA" id="ARBA00023277"/>
    </source>
</evidence>
<sequence>MTDHLTRALRTARIVPVIRHPDTTIAETACHLLAEEGARVLEITMTVPDANGLLQRLGAAHPDVILGAGTVLDAAQAQAAIASGAQFVVSPCWCDTVAAACRAAQIPYLPGAMTPGEVLHHAQASAHVVKVFPADAAGGPGFLRALRAVFPDIALMPTGGITPGNAADYLAAGALCVGMGGNLLPAAALEADDEATARDLIRAALNGAR</sequence>
<comment type="subunit">
    <text evidence="3">Homotrimer.</text>
</comment>
<comment type="similarity">
    <text evidence="2">Belongs to the KHG/KDPG aldolase family.</text>
</comment>
<dbReference type="PANTHER" id="PTHR30246">
    <property type="entry name" value="2-KETO-3-DEOXY-6-PHOSPHOGLUCONATE ALDOLASE"/>
    <property type="match status" value="1"/>
</dbReference>
<keyword evidence="5" id="KW-0119">Carbohydrate metabolism</keyword>
<dbReference type="NCBIfam" id="TIGR01182">
    <property type="entry name" value="eda"/>
    <property type="match status" value="1"/>
</dbReference>
<dbReference type="EMBL" id="FOBO01000028">
    <property type="protein sequence ID" value="SEN76682.1"/>
    <property type="molecule type" value="Genomic_DNA"/>
</dbReference>
<dbReference type="InterPro" id="IPR000887">
    <property type="entry name" value="Aldlse_KDPG_KHG"/>
</dbReference>
<dbReference type="SUPFAM" id="SSF51569">
    <property type="entry name" value="Aldolase"/>
    <property type="match status" value="1"/>
</dbReference>
<comment type="pathway">
    <text evidence="1">Carbohydrate acid metabolism.</text>
</comment>
<evidence type="ECO:0000313" key="7">
    <source>
        <dbReference type="Proteomes" id="UP000182160"/>
    </source>
</evidence>
<dbReference type="AlphaFoldDB" id="A0A1H8J7F1"/>
<dbReference type="Gene3D" id="3.20.20.70">
    <property type="entry name" value="Aldolase class I"/>
    <property type="match status" value="1"/>
</dbReference>
<name>A0A1H8J7F1_9RHOB</name>
<dbReference type="InterPro" id="IPR013785">
    <property type="entry name" value="Aldolase_TIM"/>
</dbReference>
<dbReference type="CDD" id="cd00452">
    <property type="entry name" value="KDPG_aldolase"/>
    <property type="match status" value="1"/>
</dbReference>
<evidence type="ECO:0000256" key="1">
    <source>
        <dbReference type="ARBA" id="ARBA00004761"/>
    </source>
</evidence>
<keyword evidence="4" id="KW-0456">Lyase</keyword>
<gene>
    <name evidence="6" type="ORF">SAMN04488077_12824</name>
</gene>
<dbReference type="RefSeq" id="WP_074788264.1">
    <property type="nucleotide sequence ID" value="NZ_FOBO01000028.1"/>
</dbReference>
<dbReference type="PANTHER" id="PTHR30246:SF1">
    <property type="entry name" value="2-DEHYDRO-3-DEOXY-6-PHOSPHOGALACTONATE ALDOLASE-RELATED"/>
    <property type="match status" value="1"/>
</dbReference>
<dbReference type="GO" id="GO:0016829">
    <property type="term" value="F:lyase activity"/>
    <property type="evidence" value="ECO:0007669"/>
    <property type="project" value="UniProtKB-KW"/>
</dbReference>
<evidence type="ECO:0000313" key="6">
    <source>
        <dbReference type="EMBL" id="SEN76682.1"/>
    </source>
</evidence>